<dbReference type="RefSeq" id="WP_067210874.1">
    <property type="nucleotide sequence ID" value="NZ_FLOC01000016.1"/>
</dbReference>
<feature type="transmembrane region" description="Helical" evidence="1">
    <location>
        <begin position="75"/>
        <end position="97"/>
    </location>
</feature>
<evidence type="ECO:0000313" key="2">
    <source>
        <dbReference type="EMBL" id="SBS33627.1"/>
    </source>
</evidence>
<sequence length="250" mass="28378">MSFIQDFKDSLTYPFEDSQWIQKLWPLPLLAILPIIGVLSVILLKGWRFEMVKRLSTGDRSLPEFDIVTMFQRGLLLWAVMIAHMFIPGVICALLGLSGPLGLIQDIYEFFANGLSGWAQSQSQDLLLKIIVYVVWGIISAPVFQSGMIRYVISGDWKSLVNVPVNFMFFLRYIHYFLKFYVAWIMLIILVVAMDSVLSVTGIGLLLVPIVSFVFYYISSAHELGHLAYKINKKENRVESTEVAALSSQP</sequence>
<feature type="transmembrane region" description="Helical" evidence="1">
    <location>
        <begin position="173"/>
        <end position="194"/>
    </location>
</feature>
<feature type="transmembrane region" description="Helical" evidence="1">
    <location>
        <begin position="24"/>
        <end position="44"/>
    </location>
</feature>
<evidence type="ECO:0000313" key="3">
    <source>
        <dbReference type="Proteomes" id="UP000092627"/>
    </source>
</evidence>
<organism evidence="2 3">
    <name type="scientific">Marinomonas aquimarina</name>
    <dbReference type="NCBI Taxonomy" id="295068"/>
    <lineage>
        <taxon>Bacteria</taxon>
        <taxon>Pseudomonadati</taxon>
        <taxon>Pseudomonadota</taxon>
        <taxon>Gammaproteobacteria</taxon>
        <taxon>Oceanospirillales</taxon>
        <taxon>Oceanospirillaceae</taxon>
        <taxon>Marinomonas</taxon>
    </lineage>
</organism>
<dbReference type="Proteomes" id="UP000092627">
    <property type="component" value="Unassembled WGS sequence"/>
</dbReference>
<dbReference type="OrthoDB" id="7058714at2"/>
<dbReference type="Pfam" id="PF13197">
    <property type="entry name" value="DUF4013"/>
    <property type="match status" value="1"/>
</dbReference>
<gene>
    <name evidence="2" type="ORF">MAQ5080_02630</name>
</gene>
<keyword evidence="1" id="KW-1133">Transmembrane helix</keyword>
<keyword evidence="1" id="KW-0472">Membrane</keyword>
<feature type="transmembrane region" description="Helical" evidence="1">
    <location>
        <begin position="200"/>
        <end position="218"/>
    </location>
</feature>
<evidence type="ECO:0000256" key="1">
    <source>
        <dbReference type="SAM" id="Phobius"/>
    </source>
</evidence>
<evidence type="ECO:0008006" key="4">
    <source>
        <dbReference type="Google" id="ProtNLM"/>
    </source>
</evidence>
<accession>A0A1A8TM49</accession>
<name>A0A1A8TM49_9GAMM</name>
<dbReference type="InterPro" id="IPR025098">
    <property type="entry name" value="DUF4013"/>
</dbReference>
<reference evidence="2 3" key="1">
    <citation type="submission" date="2016-06" db="EMBL/GenBank/DDBJ databases">
        <authorList>
            <person name="Kjaerup R.B."/>
            <person name="Dalgaard T.S."/>
            <person name="Juul-Madsen H.R."/>
        </authorList>
    </citation>
    <scope>NUCLEOTIDE SEQUENCE [LARGE SCALE GENOMIC DNA]</scope>
    <source>
        <strain evidence="2 3">CECT 5080</strain>
    </source>
</reference>
<protein>
    <recommendedName>
        <fullName evidence="4">DUF4013 domain-containing protein</fullName>
    </recommendedName>
</protein>
<feature type="transmembrane region" description="Helical" evidence="1">
    <location>
        <begin position="130"/>
        <end position="153"/>
    </location>
</feature>
<dbReference type="EMBL" id="FLOC01000016">
    <property type="protein sequence ID" value="SBS33627.1"/>
    <property type="molecule type" value="Genomic_DNA"/>
</dbReference>
<dbReference type="AlphaFoldDB" id="A0A1A8TM49"/>
<keyword evidence="1" id="KW-0812">Transmembrane</keyword>
<proteinExistence type="predicted"/>
<keyword evidence="3" id="KW-1185">Reference proteome</keyword>